<dbReference type="GeneID" id="12980222"/>
<accession>I3PH06</accession>
<name>I3PH06_9CAUD</name>
<proteinExistence type="predicted"/>
<organism evidence="1 2">
    <name type="scientific">Xanthomonas phage vB_XveM_DIBBI</name>
    <dbReference type="NCBI Taxonomy" id="1129194"/>
    <lineage>
        <taxon>Viruses</taxon>
        <taxon>Duplodnaviria</taxon>
        <taxon>Heunggongvirae</taxon>
        <taxon>Uroviricota</taxon>
        <taxon>Caudoviricetes</taxon>
        <taxon>Dibbivirus</taxon>
        <taxon>Dibbivirus DIBBI</taxon>
    </lineage>
</organism>
<keyword evidence="2" id="KW-1185">Reference proteome</keyword>
<dbReference type="KEGG" id="vg:12980222"/>
<dbReference type="RefSeq" id="YP_006383680.1">
    <property type="nucleotide sequence ID" value="NC_017981.1"/>
</dbReference>
<protein>
    <submittedName>
        <fullName evidence="1">Uncharacterized protein</fullName>
    </submittedName>
</protein>
<evidence type="ECO:0000313" key="1">
    <source>
        <dbReference type="EMBL" id="AEX65741.1"/>
    </source>
</evidence>
<reference evidence="1 2" key="1">
    <citation type="submission" date="2011-05" db="EMBL/GenBank/DDBJ databases">
        <authorList>
            <person name="Sadunishvili T."/>
            <person name="Gaganidze D."/>
            <person name="Kropinski A.M."/>
            <person name="Lingohr E.J."/>
            <person name="Ghudumidze N."/>
            <person name="Kvesitadze G."/>
        </authorList>
    </citation>
    <scope>NUCLEOTIDE SEQUENCE [LARGE SCALE GENOMIC DNA]</scope>
</reference>
<evidence type="ECO:0000313" key="2">
    <source>
        <dbReference type="Proteomes" id="UP000005249"/>
    </source>
</evidence>
<sequence>MVPASKKETNMKLLTATTIAAELSNTWNAKRNNQFGACSAFQFILNDGAPFADVKRVDIANRTIHYVDGSVLVVLETDAAMKAGLTKFKYAFKSQDQLC</sequence>
<gene>
    <name evidence="1" type="ORF">DIBBI_073</name>
</gene>
<dbReference type="EMBL" id="JN022534">
    <property type="protein sequence ID" value="AEX65741.1"/>
    <property type="molecule type" value="Genomic_DNA"/>
</dbReference>
<dbReference type="Proteomes" id="UP000005249">
    <property type="component" value="Segment"/>
</dbReference>